<gene>
    <name evidence="6" type="ORF">FH972_007235</name>
</gene>
<dbReference type="InterPro" id="IPR036394">
    <property type="entry name" value="Ribosomal_uL22_sf"/>
</dbReference>
<protein>
    <recommendedName>
        <fullName evidence="8">60S ribosomal protein L17</fullName>
    </recommendedName>
</protein>
<dbReference type="InterPro" id="IPR001063">
    <property type="entry name" value="Ribosomal_uL22"/>
</dbReference>
<dbReference type="GO" id="GO:0003735">
    <property type="term" value="F:structural constituent of ribosome"/>
    <property type="evidence" value="ECO:0007669"/>
    <property type="project" value="InterPro"/>
</dbReference>
<keyword evidence="3 4" id="KW-0687">Ribonucleoprotein</keyword>
<sequence>MLFGSCFNEGQKAKNRHSNGQGRWPFKSAKFILDLLKNAESNAEVKSLDVDSLYISHIQVNQAQKHRRQTYCAHGRINRPFIFSFFFCLKHSWLLGKLRMLKLYAVVLLLECGG</sequence>
<keyword evidence="7" id="KW-1185">Reference proteome</keyword>
<accession>A0A5N6QUS2</accession>
<evidence type="ECO:0000256" key="2">
    <source>
        <dbReference type="ARBA" id="ARBA00022980"/>
    </source>
</evidence>
<dbReference type="GO" id="GO:0022625">
    <property type="term" value="C:cytosolic large ribosomal subunit"/>
    <property type="evidence" value="ECO:0007669"/>
    <property type="project" value="TreeGrafter"/>
</dbReference>
<evidence type="ECO:0000256" key="1">
    <source>
        <dbReference type="ARBA" id="ARBA00009451"/>
    </source>
</evidence>
<dbReference type="PANTHER" id="PTHR11593:SF10">
    <property type="entry name" value="60S RIBOSOMAL PROTEIN L17"/>
    <property type="match status" value="1"/>
</dbReference>
<evidence type="ECO:0000256" key="4">
    <source>
        <dbReference type="RuleBase" id="RU004005"/>
    </source>
</evidence>
<evidence type="ECO:0000256" key="5">
    <source>
        <dbReference type="SAM" id="MobiDB-lite"/>
    </source>
</evidence>
<evidence type="ECO:0000313" key="7">
    <source>
        <dbReference type="Proteomes" id="UP000327013"/>
    </source>
</evidence>
<dbReference type="EMBL" id="CM017323">
    <property type="protein sequence ID" value="KAE8021337.1"/>
    <property type="molecule type" value="Genomic_DNA"/>
</dbReference>
<dbReference type="GO" id="GO:0002181">
    <property type="term" value="P:cytoplasmic translation"/>
    <property type="evidence" value="ECO:0007669"/>
    <property type="project" value="TreeGrafter"/>
</dbReference>
<comment type="similarity">
    <text evidence="1 4">Belongs to the universal ribosomal protein uL22 family.</text>
</comment>
<keyword evidence="2 4" id="KW-0689">Ribosomal protein</keyword>
<evidence type="ECO:0000256" key="3">
    <source>
        <dbReference type="ARBA" id="ARBA00023274"/>
    </source>
</evidence>
<dbReference type="Pfam" id="PF00237">
    <property type="entry name" value="Ribosomal_L22"/>
    <property type="match status" value="1"/>
</dbReference>
<dbReference type="Gene3D" id="3.90.470.10">
    <property type="entry name" value="Ribosomal protein L22/L17"/>
    <property type="match status" value="1"/>
</dbReference>
<dbReference type="InterPro" id="IPR005721">
    <property type="entry name" value="Ribosomal_uL22_euk/arc"/>
</dbReference>
<organism evidence="6 7">
    <name type="scientific">Carpinus fangiana</name>
    <dbReference type="NCBI Taxonomy" id="176857"/>
    <lineage>
        <taxon>Eukaryota</taxon>
        <taxon>Viridiplantae</taxon>
        <taxon>Streptophyta</taxon>
        <taxon>Embryophyta</taxon>
        <taxon>Tracheophyta</taxon>
        <taxon>Spermatophyta</taxon>
        <taxon>Magnoliopsida</taxon>
        <taxon>eudicotyledons</taxon>
        <taxon>Gunneridae</taxon>
        <taxon>Pentapetalae</taxon>
        <taxon>rosids</taxon>
        <taxon>fabids</taxon>
        <taxon>Fagales</taxon>
        <taxon>Betulaceae</taxon>
        <taxon>Carpinus</taxon>
    </lineage>
</organism>
<dbReference type="PANTHER" id="PTHR11593">
    <property type="entry name" value="60S RIBOSOMAL PROTEIN L17"/>
    <property type="match status" value="1"/>
</dbReference>
<dbReference type="NCBIfam" id="TIGR01038">
    <property type="entry name" value="uL22_arch_euk"/>
    <property type="match status" value="1"/>
</dbReference>
<reference evidence="6 7" key="1">
    <citation type="submission" date="2019-06" db="EMBL/GenBank/DDBJ databases">
        <title>A chromosomal-level reference genome of Carpinus fangiana (Coryloideae, Betulaceae).</title>
        <authorList>
            <person name="Yang X."/>
            <person name="Wang Z."/>
            <person name="Zhang L."/>
            <person name="Hao G."/>
            <person name="Liu J."/>
            <person name="Yang Y."/>
        </authorList>
    </citation>
    <scope>NUCLEOTIDE SEQUENCE [LARGE SCALE GENOMIC DNA]</scope>
    <source>
        <strain evidence="6">Cfa_2016G</strain>
        <tissue evidence="6">Leaf</tissue>
    </source>
</reference>
<evidence type="ECO:0000313" key="6">
    <source>
        <dbReference type="EMBL" id="KAE8021337.1"/>
    </source>
</evidence>
<dbReference type="Proteomes" id="UP000327013">
    <property type="component" value="Chromosome 3"/>
</dbReference>
<dbReference type="OrthoDB" id="10254664at2759"/>
<feature type="region of interest" description="Disordered" evidence="5">
    <location>
        <begin position="1"/>
        <end position="20"/>
    </location>
</feature>
<evidence type="ECO:0008006" key="8">
    <source>
        <dbReference type="Google" id="ProtNLM"/>
    </source>
</evidence>
<proteinExistence type="inferred from homology"/>
<dbReference type="SUPFAM" id="SSF54843">
    <property type="entry name" value="Ribosomal protein L22"/>
    <property type="match status" value="1"/>
</dbReference>
<dbReference type="AlphaFoldDB" id="A0A5N6QUS2"/>
<name>A0A5N6QUS2_9ROSI</name>